<evidence type="ECO:0000313" key="1">
    <source>
        <dbReference type="EMBL" id="CAF1622496.1"/>
    </source>
</evidence>
<name>A0A816CJI1_ADIRI</name>
<keyword evidence="2" id="KW-1185">Reference proteome</keyword>
<comment type="caution">
    <text evidence="1">The sequence shown here is derived from an EMBL/GenBank/DDBJ whole genome shotgun (WGS) entry which is preliminary data.</text>
</comment>
<sequence>MASSKTFKRPIQLSVNEISWASVLTKSRRNQFSSKETKCSIQNIDQTIEINLMGSGSFPRKSANLTSPPRFNMLVLPRPSSSNFDPT</sequence>
<accession>A0A816CJI1</accession>
<reference evidence="1" key="1">
    <citation type="submission" date="2021-02" db="EMBL/GenBank/DDBJ databases">
        <authorList>
            <person name="Nowell W R."/>
        </authorList>
    </citation>
    <scope>NUCLEOTIDE SEQUENCE</scope>
</reference>
<dbReference type="EMBL" id="CAJNOR010007740">
    <property type="protein sequence ID" value="CAF1622496.1"/>
    <property type="molecule type" value="Genomic_DNA"/>
</dbReference>
<gene>
    <name evidence="1" type="ORF">XAT740_LOCUS50434</name>
</gene>
<dbReference type="AlphaFoldDB" id="A0A816CJI1"/>
<evidence type="ECO:0000313" key="2">
    <source>
        <dbReference type="Proteomes" id="UP000663828"/>
    </source>
</evidence>
<dbReference type="Proteomes" id="UP000663828">
    <property type="component" value="Unassembled WGS sequence"/>
</dbReference>
<proteinExistence type="predicted"/>
<protein>
    <submittedName>
        <fullName evidence="1">Uncharacterized protein</fullName>
    </submittedName>
</protein>
<organism evidence="1 2">
    <name type="scientific">Adineta ricciae</name>
    <name type="common">Rotifer</name>
    <dbReference type="NCBI Taxonomy" id="249248"/>
    <lineage>
        <taxon>Eukaryota</taxon>
        <taxon>Metazoa</taxon>
        <taxon>Spiralia</taxon>
        <taxon>Gnathifera</taxon>
        <taxon>Rotifera</taxon>
        <taxon>Eurotatoria</taxon>
        <taxon>Bdelloidea</taxon>
        <taxon>Adinetida</taxon>
        <taxon>Adinetidae</taxon>
        <taxon>Adineta</taxon>
    </lineage>
</organism>